<dbReference type="InterPro" id="IPR013249">
    <property type="entry name" value="RNA_pol_sigma70_r4_t2"/>
</dbReference>
<dbReference type="InterPro" id="IPR013324">
    <property type="entry name" value="RNA_pol_sigma_r3/r4-like"/>
</dbReference>
<proteinExistence type="inferred from homology"/>
<dbReference type="Gene3D" id="1.10.1740.10">
    <property type="match status" value="1"/>
</dbReference>
<keyword evidence="5" id="KW-0804">Transcription</keyword>
<keyword evidence="3" id="KW-0731">Sigma factor</keyword>
<dbReference type="InterPro" id="IPR014284">
    <property type="entry name" value="RNA_pol_sigma-70_dom"/>
</dbReference>
<keyword evidence="4" id="KW-0238">DNA-binding</keyword>
<name>A0A7V3E8M1_9BACT</name>
<feature type="domain" description="RNA polymerase sigma factor 70 region 4 type 2" evidence="6">
    <location>
        <begin position="125"/>
        <end position="173"/>
    </location>
</feature>
<dbReference type="GO" id="GO:0003677">
    <property type="term" value="F:DNA binding"/>
    <property type="evidence" value="ECO:0007669"/>
    <property type="project" value="UniProtKB-KW"/>
</dbReference>
<dbReference type="InterPro" id="IPR039425">
    <property type="entry name" value="RNA_pol_sigma-70-like"/>
</dbReference>
<evidence type="ECO:0000256" key="2">
    <source>
        <dbReference type="ARBA" id="ARBA00023015"/>
    </source>
</evidence>
<dbReference type="GO" id="GO:0016987">
    <property type="term" value="F:sigma factor activity"/>
    <property type="evidence" value="ECO:0007669"/>
    <property type="project" value="UniProtKB-KW"/>
</dbReference>
<sequence length="181" mass="21182">MDFLNLSKTELDSLLAAAKEGNSDAFTKISGHIHEISHSYFLAKYRGKKINNKDDVDDLTANVYIAFAEQYQKIETIENWLRRVLFLTFVRFYKQSNLKRTTQLKESITADDSFISTDQSHDVNAILKEMDTLSEEKQEILKLRFWGDLKFNEIAEKLNKNEAAIKKMFYRSIEEIKNKLK</sequence>
<keyword evidence="2" id="KW-0805">Transcription regulation</keyword>
<dbReference type="GO" id="GO:0006352">
    <property type="term" value="P:DNA-templated transcription initiation"/>
    <property type="evidence" value="ECO:0007669"/>
    <property type="project" value="InterPro"/>
</dbReference>
<evidence type="ECO:0000256" key="5">
    <source>
        <dbReference type="ARBA" id="ARBA00023163"/>
    </source>
</evidence>
<organism evidence="7">
    <name type="scientific">Ignavibacterium album</name>
    <dbReference type="NCBI Taxonomy" id="591197"/>
    <lineage>
        <taxon>Bacteria</taxon>
        <taxon>Pseudomonadati</taxon>
        <taxon>Ignavibacteriota</taxon>
        <taxon>Ignavibacteria</taxon>
        <taxon>Ignavibacteriales</taxon>
        <taxon>Ignavibacteriaceae</taxon>
        <taxon>Ignavibacterium</taxon>
    </lineage>
</organism>
<dbReference type="SUPFAM" id="SSF88659">
    <property type="entry name" value="Sigma3 and sigma4 domains of RNA polymerase sigma factors"/>
    <property type="match status" value="1"/>
</dbReference>
<dbReference type="SUPFAM" id="SSF88946">
    <property type="entry name" value="Sigma2 domain of RNA polymerase sigma factors"/>
    <property type="match status" value="1"/>
</dbReference>
<dbReference type="AlphaFoldDB" id="A0A7V3E8M1"/>
<dbReference type="PANTHER" id="PTHR43133:SF8">
    <property type="entry name" value="RNA POLYMERASE SIGMA FACTOR HI_1459-RELATED"/>
    <property type="match status" value="1"/>
</dbReference>
<protein>
    <submittedName>
        <fullName evidence="7">Sigma-70 family RNA polymerase sigma factor</fullName>
    </submittedName>
</protein>
<evidence type="ECO:0000256" key="1">
    <source>
        <dbReference type="ARBA" id="ARBA00010641"/>
    </source>
</evidence>
<dbReference type="InterPro" id="IPR036388">
    <property type="entry name" value="WH-like_DNA-bd_sf"/>
</dbReference>
<dbReference type="NCBIfam" id="TIGR02937">
    <property type="entry name" value="sigma70-ECF"/>
    <property type="match status" value="1"/>
</dbReference>
<dbReference type="EMBL" id="DSUJ01000011">
    <property type="protein sequence ID" value="HFI92552.1"/>
    <property type="molecule type" value="Genomic_DNA"/>
</dbReference>
<dbReference type="Pfam" id="PF08281">
    <property type="entry name" value="Sigma70_r4_2"/>
    <property type="match status" value="1"/>
</dbReference>
<evidence type="ECO:0000259" key="6">
    <source>
        <dbReference type="Pfam" id="PF08281"/>
    </source>
</evidence>
<gene>
    <name evidence="7" type="ORF">ENS31_13625</name>
</gene>
<dbReference type="InterPro" id="IPR013325">
    <property type="entry name" value="RNA_pol_sigma_r2"/>
</dbReference>
<reference evidence="7" key="1">
    <citation type="journal article" date="2020" name="mSystems">
        <title>Genome- and Community-Level Interaction Insights into Carbon Utilization and Element Cycling Functions of Hydrothermarchaeota in Hydrothermal Sediment.</title>
        <authorList>
            <person name="Zhou Z."/>
            <person name="Liu Y."/>
            <person name="Xu W."/>
            <person name="Pan J."/>
            <person name="Luo Z.H."/>
            <person name="Li M."/>
        </authorList>
    </citation>
    <scope>NUCLEOTIDE SEQUENCE [LARGE SCALE GENOMIC DNA]</scope>
    <source>
        <strain evidence="7">SpSt-479</strain>
    </source>
</reference>
<dbReference type="Gene3D" id="1.10.10.10">
    <property type="entry name" value="Winged helix-like DNA-binding domain superfamily/Winged helix DNA-binding domain"/>
    <property type="match status" value="1"/>
</dbReference>
<comment type="caution">
    <text evidence="7">The sequence shown here is derived from an EMBL/GenBank/DDBJ whole genome shotgun (WGS) entry which is preliminary data.</text>
</comment>
<evidence type="ECO:0000256" key="4">
    <source>
        <dbReference type="ARBA" id="ARBA00023125"/>
    </source>
</evidence>
<evidence type="ECO:0000256" key="3">
    <source>
        <dbReference type="ARBA" id="ARBA00023082"/>
    </source>
</evidence>
<accession>A0A7V3E8M1</accession>
<dbReference type="PANTHER" id="PTHR43133">
    <property type="entry name" value="RNA POLYMERASE ECF-TYPE SIGMA FACTO"/>
    <property type="match status" value="1"/>
</dbReference>
<comment type="similarity">
    <text evidence="1">Belongs to the sigma-70 factor family. ECF subfamily.</text>
</comment>
<evidence type="ECO:0000313" key="7">
    <source>
        <dbReference type="EMBL" id="HFI92552.1"/>
    </source>
</evidence>